<dbReference type="Gene3D" id="3.90.70.10">
    <property type="entry name" value="Cysteine proteinases"/>
    <property type="match status" value="1"/>
</dbReference>
<evidence type="ECO:0000313" key="3">
    <source>
        <dbReference type="EMBL" id="VDM70743.1"/>
    </source>
</evidence>
<name>A0A3P7ISB5_STRVU</name>
<dbReference type="InterPro" id="IPR000668">
    <property type="entry name" value="Peptidase_C1A_C"/>
</dbReference>
<dbReference type="EMBL" id="UYYB01017373">
    <property type="protein sequence ID" value="VDM70743.1"/>
    <property type="molecule type" value="Genomic_DNA"/>
</dbReference>
<dbReference type="GO" id="GO:0006508">
    <property type="term" value="P:proteolysis"/>
    <property type="evidence" value="ECO:0007669"/>
    <property type="project" value="InterPro"/>
</dbReference>
<dbReference type="PANTHER" id="PTHR12411">
    <property type="entry name" value="CYSTEINE PROTEASE FAMILY C1-RELATED"/>
    <property type="match status" value="1"/>
</dbReference>
<keyword evidence="4" id="KW-1185">Reference proteome</keyword>
<dbReference type="Proteomes" id="UP000270094">
    <property type="component" value="Unassembled WGS sequence"/>
</dbReference>
<organism evidence="3 4">
    <name type="scientific">Strongylus vulgaris</name>
    <name type="common">Blood worm</name>
    <dbReference type="NCBI Taxonomy" id="40348"/>
    <lineage>
        <taxon>Eukaryota</taxon>
        <taxon>Metazoa</taxon>
        <taxon>Ecdysozoa</taxon>
        <taxon>Nematoda</taxon>
        <taxon>Chromadorea</taxon>
        <taxon>Rhabditida</taxon>
        <taxon>Rhabditina</taxon>
        <taxon>Rhabditomorpha</taxon>
        <taxon>Strongyloidea</taxon>
        <taxon>Strongylidae</taxon>
        <taxon>Strongylus</taxon>
    </lineage>
</organism>
<dbReference type="SUPFAM" id="SSF54001">
    <property type="entry name" value="Cysteine proteinases"/>
    <property type="match status" value="1"/>
</dbReference>
<proteinExistence type="inferred from homology"/>
<evidence type="ECO:0000313" key="4">
    <source>
        <dbReference type="Proteomes" id="UP000270094"/>
    </source>
</evidence>
<evidence type="ECO:0000259" key="2">
    <source>
        <dbReference type="SMART" id="SM00645"/>
    </source>
</evidence>
<dbReference type="Pfam" id="PF00112">
    <property type="entry name" value="Peptidase_C1"/>
    <property type="match status" value="1"/>
</dbReference>
<accession>A0A3P7ISB5</accession>
<feature type="domain" description="Peptidase C1A papain C-terminal" evidence="2">
    <location>
        <begin position="1"/>
        <end position="131"/>
    </location>
</feature>
<evidence type="ECO:0000256" key="1">
    <source>
        <dbReference type="ARBA" id="ARBA00008455"/>
    </source>
</evidence>
<dbReference type="SMART" id="SM00645">
    <property type="entry name" value="Pept_C1"/>
    <property type="match status" value="1"/>
</dbReference>
<reference evidence="3 4" key="1">
    <citation type="submission" date="2018-11" db="EMBL/GenBank/DDBJ databases">
        <authorList>
            <consortium name="Pathogen Informatics"/>
        </authorList>
    </citation>
    <scope>NUCLEOTIDE SEQUENCE [LARGE SCALE GENOMIC DNA]</scope>
</reference>
<sequence>MDILDIYTYIYPYFGLIIFNQGKSSYSIPANVASIQREIMKNGPVITVFRVYTDFMYYKTGVYTQNIETLQYTWGYLHGAHTAKIIGWGVDGVDYWLAANSYNTDWGEKGFFRIRRGINECGFEERIYAGDVMLENV</sequence>
<gene>
    <name evidence="3" type="ORF">SVUK_LOCUS5741</name>
</gene>
<comment type="similarity">
    <text evidence="1">Belongs to the peptidase C1 family.</text>
</comment>
<dbReference type="GO" id="GO:0008234">
    <property type="term" value="F:cysteine-type peptidase activity"/>
    <property type="evidence" value="ECO:0007669"/>
    <property type="project" value="InterPro"/>
</dbReference>
<dbReference type="InterPro" id="IPR038765">
    <property type="entry name" value="Papain-like_cys_pep_sf"/>
</dbReference>
<protein>
    <recommendedName>
        <fullName evidence="2">Peptidase C1A papain C-terminal domain-containing protein</fullName>
    </recommendedName>
</protein>
<dbReference type="OrthoDB" id="65740at2759"/>
<dbReference type="InterPro" id="IPR013128">
    <property type="entry name" value="Peptidase_C1A"/>
</dbReference>
<dbReference type="AlphaFoldDB" id="A0A3P7ISB5"/>